<evidence type="ECO:0000313" key="3">
    <source>
        <dbReference type="Proteomes" id="UP000271374"/>
    </source>
</evidence>
<dbReference type="RefSeq" id="WP_126410739.1">
    <property type="nucleotide sequence ID" value="NZ_RXNT01000023.1"/>
</dbReference>
<gene>
    <name evidence="2" type="ORF">EKG37_21100</name>
</gene>
<reference evidence="2 3" key="1">
    <citation type="submission" date="2018-12" db="EMBL/GenBank/DDBJ databases">
        <title>Bacillus yapensis draft genome sequence.</title>
        <authorList>
            <person name="Yu L."/>
            <person name="Xu X."/>
            <person name="Tang X."/>
        </authorList>
    </citation>
    <scope>NUCLEOTIDE SEQUENCE [LARGE SCALE GENOMIC DNA]</scope>
    <source>
        <strain evidence="2 3">XXST-01</strain>
    </source>
</reference>
<evidence type="ECO:0000256" key="1">
    <source>
        <dbReference type="SAM" id="MobiDB-lite"/>
    </source>
</evidence>
<dbReference type="EMBL" id="RXNT01000023">
    <property type="protein sequence ID" value="RTR26571.1"/>
    <property type="molecule type" value="Genomic_DNA"/>
</dbReference>
<evidence type="ECO:0000313" key="2">
    <source>
        <dbReference type="EMBL" id="RTR26571.1"/>
    </source>
</evidence>
<comment type="caution">
    <text evidence="2">The sequence shown here is derived from an EMBL/GenBank/DDBJ whole genome shotgun (WGS) entry which is preliminary data.</text>
</comment>
<accession>A0A431VTV3</accession>
<sequence length="288" mass="32981">MLSAKLHNGGIISASEYNESTHGTRIYCLDKNCNAPLIYIDAVEDGRVAHFKTSGKGDSKHVSDCGFYQRLDLVETISKVKEYQAEVLNKGVKEIVIRLSMSGLDPDKEKNTTEREQTEKKKKEVKLKNENLTPQSISSVKGVVKLLTEYEPDILSSILVNVGGGRKVPISELVVNQEQAHELLWNDNILQNVGYFVYGKVTKLIKLEKVMYITLEENSVPFTIVIFQKHWKEFTYTEKQLVGKNVLVFGNLRKNEYKDQQRTEMIIKSDRYLETFTRKPKNNLEESE</sequence>
<proteinExistence type="predicted"/>
<dbReference type="AlphaFoldDB" id="A0A431VTV3"/>
<organism evidence="2 3">
    <name type="scientific">Bacillus yapensis</name>
    <dbReference type="NCBI Taxonomy" id="2492960"/>
    <lineage>
        <taxon>Bacteria</taxon>
        <taxon>Bacillati</taxon>
        <taxon>Bacillota</taxon>
        <taxon>Bacilli</taxon>
        <taxon>Bacillales</taxon>
        <taxon>Bacillaceae</taxon>
        <taxon>Bacillus</taxon>
    </lineage>
</organism>
<protein>
    <submittedName>
        <fullName evidence="2">Uncharacterized protein</fullName>
    </submittedName>
</protein>
<keyword evidence="3" id="KW-1185">Reference proteome</keyword>
<feature type="region of interest" description="Disordered" evidence="1">
    <location>
        <begin position="106"/>
        <end position="127"/>
    </location>
</feature>
<name>A0A431VTV3_9BACI</name>
<dbReference type="OrthoDB" id="1806595at2"/>
<dbReference type="Proteomes" id="UP000271374">
    <property type="component" value="Unassembled WGS sequence"/>
</dbReference>